<evidence type="ECO:0000256" key="3">
    <source>
        <dbReference type="ARBA" id="ARBA00022898"/>
    </source>
</evidence>
<dbReference type="PANTHER" id="PTHR43525">
    <property type="entry name" value="PROTEIN MALY"/>
    <property type="match status" value="1"/>
</dbReference>
<feature type="domain" description="Aminotransferase class I/classII large" evidence="6">
    <location>
        <begin position="67"/>
        <end position="366"/>
    </location>
</feature>
<proteinExistence type="inferred from homology"/>
<evidence type="ECO:0000313" key="7">
    <source>
        <dbReference type="EMBL" id="AHC16254.1"/>
    </source>
</evidence>
<dbReference type="AlphaFoldDB" id="V5WL23"/>
<dbReference type="HOGENOM" id="CLU_017584_15_0_12"/>
<dbReference type="CDD" id="cd00609">
    <property type="entry name" value="AAT_like"/>
    <property type="match status" value="1"/>
</dbReference>
<dbReference type="InterPro" id="IPR004839">
    <property type="entry name" value="Aminotransferase_I/II_large"/>
</dbReference>
<sequence length="372" mass="41958">MWVADMDLPAPEAVIESLHKRLEHPYLGYGMVQPDFYESFSGWAKRRQGWNPVPEWLEFIPSVMAGLRLAVDEFSSPGDGVIVPSPVYHPFLEVPGHRGRKRVDWYLQFSHSDGQYHMDIDRLRELAELKENSVLLLCNPHNPLGKVWSPEELAELLEVCIENDVAVISDEIHADLVYSGGTFTPLIPVLREMDPAHPAVSIQSPSKTFNIPGIASALYISSSRDLLKRLRARAAAWGHELPNVLALEAATAAYRHGDGWMDETLALLESNRNVVTDFVDQTISPLGLEESPVPMGTYLYWLDLRQGERIKGIHGVDSYRNLKKQAGLWLSPGYQFSPEDSSHGSGFFRMNFACPRQLLNEGLSRLEKWLEE</sequence>
<dbReference type="InterPro" id="IPR051798">
    <property type="entry name" value="Class-II_PLP-Dep_Aminotrans"/>
</dbReference>
<dbReference type="Pfam" id="PF00155">
    <property type="entry name" value="Aminotran_1_2"/>
    <property type="match status" value="1"/>
</dbReference>
<organism evidence="7 8">
    <name type="scientific">Salinispira pacifica</name>
    <dbReference type="NCBI Taxonomy" id="1307761"/>
    <lineage>
        <taxon>Bacteria</taxon>
        <taxon>Pseudomonadati</taxon>
        <taxon>Spirochaetota</taxon>
        <taxon>Spirochaetia</taxon>
        <taxon>Spirochaetales</taxon>
        <taxon>Spirochaetaceae</taxon>
        <taxon>Salinispira</taxon>
    </lineage>
</organism>
<evidence type="ECO:0000256" key="2">
    <source>
        <dbReference type="ARBA" id="ARBA00012224"/>
    </source>
</evidence>
<evidence type="ECO:0000256" key="5">
    <source>
        <dbReference type="ARBA" id="ARBA00037974"/>
    </source>
</evidence>
<comment type="cofactor">
    <cofactor evidence="1">
        <name>pyridoxal 5'-phosphate</name>
        <dbReference type="ChEBI" id="CHEBI:597326"/>
    </cofactor>
</comment>
<accession>V5WL23</accession>
<comment type="similarity">
    <text evidence="5">Belongs to the class-II pyridoxal-phosphate-dependent aminotransferase family. MalY/PatB cystathionine beta-lyase subfamily.</text>
</comment>
<evidence type="ECO:0000259" key="6">
    <source>
        <dbReference type="Pfam" id="PF00155"/>
    </source>
</evidence>
<dbReference type="InterPro" id="IPR015424">
    <property type="entry name" value="PyrdxlP-dep_Trfase"/>
</dbReference>
<dbReference type="Gene3D" id="3.90.1150.10">
    <property type="entry name" value="Aspartate Aminotransferase, domain 1"/>
    <property type="match status" value="1"/>
</dbReference>
<keyword evidence="3" id="KW-0663">Pyridoxal phosphate</keyword>
<dbReference type="STRING" id="1307761.L21SP2_2908"/>
<dbReference type="EMBL" id="CP006939">
    <property type="protein sequence ID" value="AHC16254.1"/>
    <property type="molecule type" value="Genomic_DNA"/>
</dbReference>
<evidence type="ECO:0000313" key="8">
    <source>
        <dbReference type="Proteomes" id="UP000018680"/>
    </source>
</evidence>
<dbReference type="GO" id="GO:0030170">
    <property type="term" value="F:pyridoxal phosphate binding"/>
    <property type="evidence" value="ECO:0007669"/>
    <property type="project" value="InterPro"/>
</dbReference>
<dbReference type="eggNOG" id="COG1168">
    <property type="taxonomic scope" value="Bacteria"/>
</dbReference>
<reference evidence="7 8" key="1">
    <citation type="journal article" date="2015" name="Stand. Genomic Sci.">
        <title>Complete genome sequence and description of Salinispira pacifica gen. nov., sp. nov., a novel spirochaete isolated form a hypersaline microbial mat.</title>
        <authorList>
            <person name="Ben Hania W."/>
            <person name="Joseph M."/>
            <person name="Schumann P."/>
            <person name="Bunk B."/>
            <person name="Fiebig A."/>
            <person name="Sproer C."/>
            <person name="Klenk H.P."/>
            <person name="Fardeau M.L."/>
            <person name="Spring S."/>
        </authorList>
    </citation>
    <scope>NUCLEOTIDE SEQUENCE [LARGE SCALE GENOMIC DNA]</scope>
    <source>
        <strain evidence="7 8">L21-RPul-D2</strain>
    </source>
</reference>
<dbReference type="KEGG" id="slr:L21SP2_2908"/>
<protein>
    <recommendedName>
        <fullName evidence="2">cysteine-S-conjugate beta-lyase</fullName>
        <ecNumber evidence="2">4.4.1.13</ecNumber>
    </recommendedName>
</protein>
<dbReference type="EC" id="4.4.1.13" evidence="2"/>
<dbReference type="GO" id="GO:0047804">
    <property type="term" value="F:cysteine-S-conjugate beta-lyase activity"/>
    <property type="evidence" value="ECO:0007669"/>
    <property type="project" value="UniProtKB-EC"/>
</dbReference>
<gene>
    <name evidence="7" type="ORF">L21SP2_2908</name>
</gene>
<keyword evidence="8" id="KW-1185">Reference proteome</keyword>
<evidence type="ECO:0000256" key="4">
    <source>
        <dbReference type="ARBA" id="ARBA00023239"/>
    </source>
</evidence>
<keyword evidence="4 7" id="KW-0456">Lyase</keyword>
<dbReference type="PANTHER" id="PTHR43525:SF1">
    <property type="entry name" value="PROTEIN MALY"/>
    <property type="match status" value="1"/>
</dbReference>
<dbReference type="InterPro" id="IPR015422">
    <property type="entry name" value="PyrdxlP-dep_Trfase_small"/>
</dbReference>
<evidence type="ECO:0000256" key="1">
    <source>
        <dbReference type="ARBA" id="ARBA00001933"/>
    </source>
</evidence>
<name>V5WL23_9SPIO</name>
<dbReference type="InterPro" id="IPR015421">
    <property type="entry name" value="PyrdxlP-dep_Trfase_major"/>
</dbReference>
<dbReference type="SUPFAM" id="SSF53383">
    <property type="entry name" value="PLP-dependent transferases"/>
    <property type="match status" value="1"/>
</dbReference>
<dbReference type="Gene3D" id="3.40.640.10">
    <property type="entry name" value="Type I PLP-dependent aspartate aminotransferase-like (Major domain)"/>
    <property type="match status" value="1"/>
</dbReference>
<dbReference type="Proteomes" id="UP000018680">
    <property type="component" value="Chromosome"/>
</dbReference>